<dbReference type="EMBL" id="CP000786">
    <property type="protein sequence ID" value="ABZ99025.1"/>
    <property type="molecule type" value="Genomic_DNA"/>
</dbReference>
<dbReference type="Proteomes" id="UP000001847">
    <property type="component" value="Chromosome I"/>
</dbReference>
<dbReference type="KEGG" id="lbi:LEPBI_I2957"/>
<proteinExistence type="predicted"/>
<protein>
    <submittedName>
        <fullName evidence="1">Uncharacterized protein</fullName>
    </submittedName>
</protein>
<sequence length="47" mass="5225">MESLNLLIQIISFHTSNLRNQISSTHLGSSLSGNRSKCPAYLRVSIH</sequence>
<keyword evidence="2" id="KW-1185">Reference proteome</keyword>
<name>B0SP13_LEPBP</name>
<gene>
    <name evidence="1" type="ordered locus">LEPBI_I2957</name>
</gene>
<dbReference type="HOGENOM" id="CLU_3169735_0_0_12"/>
<accession>B0SP13</accession>
<evidence type="ECO:0000313" key="2">
    <source>
        <dbReference type="Proteomes" id="UP000001847"/>
    </source>
</evidence>
<dbReference type="STRING" id="456481.LEPBI_I2957"/>
<evidence type="ECO:0000313" key="1">
    <source>
        <dbReference type="EMBL" id="ABZ99025.1"/>
    </source>
</evidence>
<dbReference type="AlphaFoldDB" id="B0SP13"/>
<organism evidence="1 2">
    <name type="scientific">Leptospira biflexa serovar Patoc (strain Patoc 1 / ATCC 23582 / Paris)</name>
    <dbReference type="NCBI Taxonomy" id="456481"/>
    <lineage>
        <taxon>Bacteria</taxon>
        <taxon>Pseudomonadati</taxon>
        <taxon>Spirochaetota</taxon>
        <taxon>Spirochaetia</taxon>
        <taxon>Leptospirales</taxon>
        <taxon>Leptospiraceae</taxon>
        <taxon>Leptospira</taxon>
    </lineage>
</organism>
<reference evidence="1 2" key="1">
    <citation type="journal article" date="2008" name="PLoS ONE">
        <title>Genome sequence of the saprophyte Leptospira biflexa provides insights into the evolution of Leptospira and the pathogenesis of leptospirosis.</title>
        <authorList>
            <person name="Picardeau M."/>
            <person name="Bulach D.M."/>
            <person name="Bouchier C."/>
            <person name="Zuerner R.L."/>
            <person name="Zidane N."/>
            <person name="Wilson P.J."/>
            <person name="Creno S."/>
            <person name="Kuczek E.S."/>
            <person name="Bommezzadri S."/>
            <person name="Davis J.C."/>
            <person name="McGrath A."/>
            <person name="Johnson M.J."/>
            <person name="Boursaux-Eude C."/>
            <person name="Seemann T."/>
            <person name="Rouy Z."/>
            <person name="Coppel R.L."/>
            <person name="Rood J.I."/>
            <person name="Lajus A."/>
            <person name="Davies J.K."/>
            <person name="Medigue C."/>
            <person name="Adler B."/>
        </authorList>
    </citation>
    <scope>NUCLEOTIDE SEQUENCE [LARGE SCALE GENOMIC DNA]</scope>
    <source>
        <strain evidence="2">Patoc 1 / ATCC 23582 / Paris</strain>
    </source>
</reference>